<evidence type="ECO:0000259" key="2">
    <source>
        <dbReference type="Pfam" id="PF21049"/>
    </source>
</evidence>
<dbReference type="GO" id="GO:0097730">
    <property type="term" value="C:non-motile cilium"/>
    <property type="evidence" value="ECO:0007669"/>
    <property type="project" value="TreeGrafter"/>
</dbReference>
<evidence type="ECO:0000313" key="3">
    <source>
        <dbReference type="EMBL" id="TPX32808.1"/>
    </source>
</evidence>
<dbReference type="STRING" id="1806994.A0A507C0B5"/>
<dbReference type="Proteomes" id="UP000319731">
    <property type="component" value="Unassembled WGS sequence"/>
</dbReference>
<accession>A0A507C0B5</accession>
<dbReference type="Gene3D" id="1.25.10.10">
    <property type="entry name" value="Leucine-rich Repeat Variant"/>
    <property type="match status" value="1"/>
</dbReference>
<feature type="domain" description="Cilia- and flagella-associated protein 69 ARM repeats" evidence="2">
    <location>
        <begin position="49"/>
        <end position="750"/>
    </location>
</feature>
<protein>
    <recommendedName>
        <fullName evidence="2">Cilia- and flagella-associated protein 69 ARM repeats domain-containing protein</fullName>
    </recommendedName>
</protein>
<dbReference type="OrthoDB" id="191673at2759"/>
<dbReference type="AlphaFoldDB" id="A0A507C0B5"/>
<comment type="caution">
    <text evidence="3">The sequence shown here is derived from an EMBL/GenBank/DDBJ whole genome shotgun (WGS) entry which is preliminary data.</text>
</comment>
<dbReference type="SUPFAM" id="SSF48371">
    <property type="entry name" value="ARM repeat"/>
    <property type="match status" value="1"/>
</dbReference>
<proteinExistence type="predicted"/>
<sequence>MESIRLPPLPHHASKQIMPSFSPSGRVDQTPQPVIQQQHEVVKHVDYDKILIALSGFYGPHLYDRYSTVIDRLTRVCNEGIPLADVGRITSVLNALHTTLIREGAELAPDVRRLLGACGNALLLQSEVDLSAQEPVVSQFVNQVGDFIQTQLDEVVEIAADITFKMTGKQGEYDRAEAAYHYICLDWQQKSPKRKKQETWSGFAFLPHIENAVVAPKLLQALRSISTLSCEWKVLRALRKLSSASVVCCQQIIQDRQLAFLCECAARLPDESLVAIAVDIMFNVLEGDDTNQGAQILGSLECITELSSVYQKLVRKEYQKPDEHLRNELLLLLTRIAELCPESRPNFSQTGFVALMCNTLLAGKQPSSEDFQLWKLSIRNLMVLCQNESNLANALEAGLLKFAFAYLQEDHAVKFGWSRTQLKEIQVLILGMLTELVSRTINEFKPKEGDIRALNFLAWAIKCDSGERRDAAGMPEEMMGLVPATLKLLLATAELGVTHKKDLGSHGVFEHAIYLLRSSSNQIELVYNAMVLCSTLCQGSKANKILFGKAGGVSALIPYFKYDSANPKLRNKIVVGLVECIWMCVSGCHSSEEEFLQSGGMFMLLDRMEMTPQPLKKHIMGCALDLLENPKARFHVLEWRSVVDESQGIGHLLIDMWHKEEENLGVPQGPYGELTELEDPLNIQAYPREALSEGIAVPEISMNMRAKVYSMFTKLGFEPFQEILSAEQKIKLLLIAKYLDFKLGEVWEEICGELDQEGVRPVTPDLDCVLTSKQVQLEKASTVRQRQLDLVKKKMEGDSAKERTFLQEKITQINTQQH</sequence>
<dbReference type="RefSeq" id="XP_031023945.1">
    <property type="nucleotide sequence ID" value="XM_031170065.1"/>
</dbReference>
<reference evidence="3 4" key="1">
    <citation type="journal article" date="2019" name="Sci. Rep.">
        <title>Comparative genomics of chytrid fungi reveal insights into the obligate biotrophic and pathogenic lifestyle of Synchytrium endobioticum.</title>
        <authorList>
            <person name="van de Vossenberg B.T.L.H."/>
            <person name="Warris S."/>
            <person name="Nguyen H.D.T."/>
            <person name="van Gent-Pelzer M.P.E."/>
            <person name="Joly D.L."/>
            <person name="van de Geest H.C."/>
            <person name="Bonants P.J.M."/>
            <person name="Smith D.S."/>
            <person name="Levesque C.A."/>
            <person name="van der Lee T.A.J."/>
        </authorList>
    </citation>
    <scope>NUCLEOTIDE SEQUENCE [LARGE SCALE GENOMIC DNA]</scope>
    <source>
        <strain evidence="3 4">JEL517</strain>
    </source>
</reference>
<dbReference type="InterPro" id="IPR016024">
    <property type="entry name" value="ARM-type_fold"/>
</dbReference>
<dbReference type="PANTHER" id="PTHR14716">
    <property type="entry name" value="CILIA- AND FLAGELLA-ASSOCIATED PROTEIN 69"/>
    <property type="match status" value="1"/>
</dbReference>
<keyword evidence="4" id="KW-1185">Reference proteome</keyword>
<dbReference type="EMBL" id="QEAO01000026">
    <property type="protein sequence ID" value="TPX32808.1"/>
    <property type="molecule type" value="Genomic_DNA"/>
</dbReference>
<dbReference type="InterPro" id="IPR048733">
    <property type="entry name" value="CFA69_ARM_dom"/>
</dbReference>
<feature type="compositionally biased region" description="Polar residues" evidence="1">
    <location>
        <begin position="17"/>
        <end position="30"/>
    </location>
</feature>
<dbReference type="Pfam" id="PF21049">
    <property type="entry name" value="CFA69_ARM_rpt"/>
    <property type="match status" value="1"/>
</dbReference>
<gene>
    <name evidence="3" type="ORF">SmJEL517_g04137</name>
</gene>
<feature type="region of interest" description="Disordered" evidence="1">
    <location>
        <begin position="1"/>
        <end position="30"/>
    </location>
</feature>
<evidence type="ECO:0000256" key="1">
    <source>
        <dbReference type="SAM" id="MobiDB-lite"/>
    </source>
</evidence>
<dbReference type="GO" id="GO:1902093">
    <property type="term" value="P:positive regulation of flagellated sperm motility"/>
    <property type="evidence" value="ECO:0007669"/>
    <property type="project" value="TreeGrafter"/>
</dbReference>
<dbReference type="InterPro" id="IPR011989">
    <property type="entry name" value="ARM-like"/>
</dbReference>
<organism evidence="3 4">
    <name type="scientific">Synchytrium microbalum</name>
    <dbReference type="NCBI Taxonomy" id="1806994"/>
    <lineage>
        <taxon>Eukaryota</taxon>
        <taxon>Fungi</taxon>
        <taxon>Fungi incertae sedis</taxon>
        <taxon>Chytridiomycota</taxon>
        <taxon>Chytridiomycota incertae sedis</taxon>
        <taxon>Chytridiomycetes</taxon>
        <taxon>Synchytriales</taxon>
        <taxon>Synchytriaceae</taxon>
        <taxon>Synchytrium</taxon>
    </lineage>
</organism>
<dbReference type="InterPro" id="IPR048732">
    <property type="entry name" value="CFA69"/>
</dbReference>
<name>A0A507C0B5_9FUNG</name>
<dbReference type="GeneID" id="42005362"/>
<dbReference type="PANTHER" id="PTHR14716:SF0">
    <property type="entry name" value="CILIA- AND FLAGELLA-ASSOCIATED PROTEIN 69"/>
    <property type="match status" value="1"/>
</dbReference>
<evidence type="ECO:0000313" key="4">
    <source>
        <dbReference type="Proteomes" id="UP000319731"/>
    </source>
</evidence>